<dbReference type="Gene3D" id="3.30.420.10">
    <property type="entry name" value="Ribonuclease H-like superfamily/Ribonuclease H"/>
    <property type="match status" value="1"/>
</dbReference>
<keyword evidence="2" id="KW-0677">Repeat</keyword>
<proteinExistence type="predicted"/>
<dbReference type="InterPro" id="IPR002156">
    <property type="entry name" value="RNaseH_domain"/>
</dbReference>
<dbReference type="InterPro" id="IPR036397">
    <property type="entry name" value="RNaseH_sf"/>
</dbReference>
<organism evidence="5 6">
    <name type="scientific">Penstemon davidsonii</name>
    <dbReference type="NCBI Taxonomy" id="160366"/>
    <lineage>
        <taxon>Eukaryota</taxon>
        <taxon>Viridiplantae</taxon>
        <taxon>Streptophyta</taxon>
        <taxon>Embryophyta</taxon>
        <taxon>Tracheophyta</taxon>
        <taxon>Spermatophyta</taxon>
        <taxon>Magnoliopsida</taxon>
        <taxon>eudicotyledons</taxon>
        <taxon>Gunneridae</taxon>
        <taxon>Pentapetalae</taxon>
        <taxon>asterids</taxon>
        <taxon>lamiids</taxon>
        <taxon>Lamiales</taxon>
        <taxon>Plantaginaceae</taxon>
        <taxon>Cheloneae</taxon>
        <taxon>Penstemon</taxon>
    </lineage>
</organism>
<evidence type="ECO:0000256" key="1">
    <source>
        <dbReference type="ARBA" id="ARBA00022574"/>
    </source>
</evidence>
<protein>
    <recommendedName>
        <fullName evidence="4">RNase H type-1 domain-containing protein</fullName>
    </recommendedName>
</protein>
<dbReference type="SMART" id="SM00320">
    <property type="entry name" value="WD40"/>
    <property type="match status" value="2"/>
</dbReference>
<evidence type="ECO:0000313" key="5">
    <source>
        <dbReference type="EMBL" id="KAK4487212.1"/>
    </source>
</evidence>
<reference evidence="5 6" key="1">
    <citation type="journal article" date="2023" name="bioRxiv">
        <title>Genome report: Whole genome sequence and annotation of Penstemon davidsonii.</title>
        <authorList>
            <person name="Ostevik K.L."/>
            <person name="Alabady M."/>
            <person name="Zhang M."/>
            <person name="Rausher M.D."/>
        </authorList>
    </citation>
    <scope>NUCLEOTIDE SEQUENCE [LARGE SCALE GENOMIC DNA]</scope>
    <source>
        <strain evidence="5">DNT005</strain>
        <tissue evidence="5">Whole leaf</tissue>
    </source>
</reference>
<dbReference type="SUPFAM" id="SSF56112">
    <property type="entry name" value="Protein kinase-like (PK-like)"/>
    <property type="match status" value="1"/>
</dbReference>
<comment type="caution">
    <text evidence="5">The sequence shown here is derived from an EMBL/GenBank/DDBJ whole genome shotgun (WGS) entry which is preliminary data.</text>
</comment>
<name>A0ABR0DDA4_9LAMI</name>
<sequence>MDASINNDGVIGIGLIARDCFGDCVGWRGITINLPLSPEASEALAALRAVEFSLEKGWRNLIIEGDCLSVIQGILDLKLSAGVLGSVFEDINVLAKDFHSFKALHVFREHNVAAHSLAKLASTASSLPRDLDLNAAGDDERVGDKKHCFPMKRILLMETNWYSSPEEISGGSSSCASDIYQLGVLLFEVSCTPSFTYRIIFPGGFLSYEQLFCTFGSIEEKSTSMASLRHHVLPPQLLLKWPKEASFCLWILHLEPSSRPKMSDLLQSDFLNEPRDEIEEREAAIELRENIEEQELLFEFLLLLQQRKKDAADSYNEIISFMSSDIEEVAKLQKALQVKKGSSFSTNDDDSGSSGSRKKIRRVSYVKFIDSTTLVSASTDNTVKLWDLSTCTSRVLDCPHQSFTGHLNVKNFVGLFVSEGYIATGSETNERRVTTQAFVYHNSLPMPALSYKFSDPLSGDEVDDSSQFISSVCWRGQSSTLVAANSMGNIKLLDMV</sequence>
<dbReference type="InterPro" id="IPR019775">
    <property type="entry name" value="WD40_repeat_CS"/>
</dbReference>
<dbReference type="EMBL" id="JAYDYQ010002152">
    <property type="protein sequence ID" value="KAK4487212.1"/>
    <property type="molecule type" value="Genomic_DNA"/>
</dbReference>
<keyword evidence="1 3" id="KW-0853">WD repeat</keyword>
<dbReference type="PANTHER" id="PTHR44218">
    <property type="entry name" value="PROTEIN SPA1-RELATED 2"/>
    <property type="match status" value="1"/>
</dbReference>
<dbReference type="InterPro" id="IPR012337">
    <property type="entry name" value="RNaseH-like_sf"/>
</dbReference>
<dbReference type="InterPro" id="IPR001680">
    <property type="entry name" value="WD40_rpt"/>
</dbReference>
<dbReference type="CDD" id="cd06222">
    <property type="entry name" value="RNase_H_like"/>
    <property type="match status" value="1"/>
</dbReference>
<dbReference type="InterPro" id="IPR036322">
    <property type="entry name" value="WD40_repeat_dom_sf"/>
</dbReference>
<feature type="domain" description="RNase H type-1" evidence="4">
    <location>
        <begin position="7"/>
        <end position="121"/>
    </location>
</feature>
<dbReference type="Pfam" id="PF13456">
    <property type="entry name" value="RVT_3"/>
    <property type="match status" value="1"/>
</dbReference>
<dbReference type="InterPro" id="IPR044630">
    <property type="entry name" value="SPA1/2/3/4"/>
</dbReference>
<dbReference type="Proteomes" id="UP001291926">
    <property type="component" value="Unassembled WGS sequence"/>
</dbReference>
<dbReference type="SUPFAM" id="SSF50978">
    <property type="entry name" value="WD40 repeat-like"/>
    <property type="match status" value="1"/>
</dbReference>
<accession>A0ABR0DDA4</accession>
<dbReference type="PANTHER" id="PTHR44218:SF1">
    <property type="entry name" value="PROTEIN SPA1-RELATED 3"/>
    <property type="match status" value="1"/>
</dbReference>
<evidence type="ECO:0000313" key="6">
    <source>
        <dbReference type="Proteomes" id="UP001291926"/>
    </source>
</evidence>
<evidence type="ECO:0000256" key="2">
    <source>
        <dbReference type="ARBA" id="ARBA00022737"/>
    </source>
</evidence>
<keyword evidence="6" id="KW-1185">Reference proteome</keyword>
<dbReference type="InterPro" id="IPR044730">
    <property type="entry name" value="RNase_H-like_dom_plant"/>
</dbReference>
<dbReference type="SUPFAM" id="SSF53098">
    <property type="entry name" value="Ribonuclease H-like"/>
    <property type="match status" value="1"/>
</dbReference>
<gene>
    <name evidence="5" type="ORF">RD792_006532</name>
</gene>
<evidence type="ECO:0000259" key="4">
    <source>
        <dbReference type="Pfam" id="PF13456"/>
    </source>
</evidence>
<dbReference type="InterPro" id="IPR011009">
    <property type="entry name" value="Kinase-like_dom_sf"/>
</dbReference>
<dbReference type="InterPro" id="IPR015943">
    <property type="entry name" value="WD40/YVTN_repeat-like_dom_sf"/>
</dbReference>
<dbReference type="PROSITE" id="PS00678">
    <property type="entry name" value="WD_REPEATS_1"/>
    <property type="match status" value="1"/>
</dbReference>
<feature type="repeat" description="WD" evidence="3">
    <location>
        <begin position="370"/>
        <end position="390"/>
    </location>
</feature>
<dbReference type="Gene3D" id="2.130.10.10">
    <property type="entry name" value="YVTN repeat-like/Quinoprotein amine dehydrogenase"/>
    <property type="match status" value="1"/>
</dbReference>
<dbReference type="PROSITE" id="PS50082">
    <property type="entry name" value="WD_REPEATS_2"/>
    <property type="match status" value="1"/>
</dbReference>
<dbReference type="Gene3D" id="1.10.510.10">
    <property type="entry name" value="Transferase(Phosphotransferase) domain 1"/>
    <property type="match status" value="1"/>
</dbReference>
<evidence type="ECO:0000256" key="3">
    <source>
        <dbReference type="PROSITE-ProRule" id="PRU00221"/>
    </source>
</evidence>